<dbReference type="InterPro" id="IPR007213">
    <property type="entry name" value="Ppm1/Ppm2/Tcmp"/>
</dbReference>
<dbReference type="InterPro" id="IPR029063">
    <property type="entry name" value="SAM-dependent_MTases_sf"/>
</dbReference>
<evidence type="ECO:0000313" key="4">
    <source>
        <dbReference type="Proteomes" id="UP000067626"/>
    </source>
</evidence>
<dbReference type="AlphaFoldDB" id="A0A0K1ENH7"/>
<name>A0A0K1ENH7_CHOCO</name>
<protein>
    <submittedName>
        <fullName evidence="3">Methyltransferase</fullName>
        <ecNumber evidence="3">2.1.1.-</ecNumber>
    </submittedName>
</protein>
<dbReference type="STRING" id="52.CMC5_067160"/>
<sequence length="282" mass="31756">MTLLTTPTAPTPPRRVHLTGVPETMLWTLHNRASEAKRPDRVLDDPHAVRIAEAIAYDYERSFGPPEIFHAIRAKLFDDVVRTWMCAHRGGTVVNLGDGLETQAFRLDDGQVRWVSVDLPQAIALRERFIQPSSRRRHVAASALDTSWMNEVEASQGVFVTAQGLLMYFEEEQVRALLVAIIERFPGVELMFDAIPPWLSRKTRSAAGWQKTKHYRTPPMPWGIQPEAIEATLCRWSPRVTSVELVPLPTFRGVAGHILPLVSRLPLVRNAIPTAVHVKTAR</sequence>
<dbReference type="GO" id="GO:0032259">
    <property type="term" value="P:methylation"/>
    <property type="evidence" value="ECO:0007669"/>
    <property type="project" value="UniProtKB-KW"/>
</dbReference>
<dbReference type="PANTHER" id="PTHR43619:SF2">
    <property type="entry name" value="S-ADENOSYL-L-METHIONINE-DEPENDENT METHYLTRANSFERASES SUPERFAMILY PROTEIN"/>
    <property type="match status" value="1"/>
</dbReference>
<dbReference type="Proteomes" id="UP000067626">
    <property type="component" value="Chromosome"/>
</dbReference>
<proteinExistence type="predicted"/>
<dbReference type="KEGG" id="ccro:CMC5_067160"/>
<organism evidence="3 4">
    <name type="scientific">Chondromyces crocatus</name>
    <dbReference type="NCBI Taxonomy" id="52"/>
    <lineage>
        <taxon>Bacteria</taxon>
        <taxon>Pseudomonadati</taxon>
        <taxon>Myxococcota</taxon>
        <taxon>Polyangia</taxon>
        <taxon>Polyangiales</taxon>
        <taxon>Polyangiaceae</taxon>
        <taxon>Chondromyces</taxon>
    </lineage>
</organism>
<dbReference type="SUPFAM" id="SSF53335">
    <property type="entry name" value="S-adenosyl-L-methionine-dependent methyltransferases"/>
    <property type="match status" value="1"/>
</dbReference>
<dbReference type="Pfam" id="PF04072">
    <property type="entry name" value="LCM"/>
    <property type="match status" value="1"/>
</dbReference>
<dbReference type="EMBL" id="CP012159">
    <property type="protein sequence ID" value="AKT42490.1"/>
    <property type="molecule type" value="Genomic_DNA"/>
</dbReference>
<keyword evidence="2 3" id="KW-0808">Transferase</keyword>
<dbReference type="InterPro" id="IPR016874">
    <property type="entry name" value="TcmP-like"/>
</dbReference>
<accession>A0A0K1ENH7</accession>
<reference evidence="3 4" key="1">
    <citation type="submission" date="2015-07" db="EMBL/GenBank/DDBJ databases">
        <title>Genome analysis of myxobacterium Chondromyces crocatus Cm c5 reveals a high potential for natural compound synthesis and the genetic basis for the loss of fruiting body formation.</title>
        <authorList>
            <person name="Zaburannyi N."/>
            <person name="Bunk B."/>
            <person name="Maier J."/>
            <person name="Overmann J."/>
            <person name="Mueller R."/>
        </authorList>
    </citation>
    <scope>NUCLEOTIDE SEQUENCE [LARGE SCALE GENOMIC DNA]</scope>
    <source>
        <strain evidence="3 4">Cm c5</strain>
    </source>
</reference>
<dbReference type="RefSeq" id="WP_050434114.1">
    <property type="nucleotide sequence ID" value="NZ_CP012159.1"/>
</dbReference>
<dbReference type="EC" id="2.1.1.-" evidence="3"/>
<evidence type="ECO:0000256" key="1">
    <source>
        <dbReference type="ARBA" id="ARBA00022603"/>
    </source>
</evidence>
<keyword evidence="1 3" id="KW-0489">Methyltransferase</keyword>
<gene>
    <name evidence="3" type="ORF">CMC5_067160</name>
</gene>
<evidence type="ECO:0000313" key="3">
    <source>
        <dbReference type="EMBL" id="AKT42490.1"/>
    </source>
</evidence>
<dbReference type="Gene3D" id="3.40.50.150">
    <property type="entry name" value="Vaccinia Virus protein VP39"/>
    <property type="match status" value="1"/>
</dbReference>
<dbReference type="OrthoDB" id="9800233at2"/>
<dbReference type="PIRSF" id="PIRSF028177">
    <property type="entry name" value="Polyketide_synth_Omtfrase_TcmP"/>
    <property type="match status" value="1"/>
</dbReference>
<dbReference type="PATRIC" id="fig|52.7.peg.7377"/>
<dbReference type="PANTHER" id="PTHR43619">
    <property type="entry name" value="S-ADENOSYL-L-METHIONINE-DEPENDENT METHYLTRANSFERASE YKTD-RELATED"/>
    <property type="match status" value="1"/>
</dbReference>
<evidence type="ECO:0000256" key="2">
    <source>
        <dbReference type="ARBA" id="ARBA00022679"/>
    </source>
</evidence>
<keyword evidence="4" id="KW-1185">Reference proteome</keyword>
<dbReference type="GO" id="GO:0008168">
    <property type="term" value="F:methyltransferase activity"/>
    <property type="evidence" value="ECO:0007669"/>
    <property type="project" value="UniProtKB-KW"/>
</dbReference>